<evidence type="ECO:0000313" key="2">
    <source>
        <dbReference type="EMBL" id="CAK7947461.1"/>
    </source>
</evidence>
<dbReference type="AlphaFoldDB" id="A0AAV1VMB7"/>
<reference evidence="2" key="1">
    <citation type="submission" date="2024-01" db="EMBL/GenBank/DDBJ databases">
        <authorList>
            <person name="Webb A."/>
        </authorList>
    </citation>
    <scope>NUCLEOTIDE SEQUENCE</scope>
    <source>
        <strain evidence="2">Pm1</strain>
    </source>
</reference>
<organism evidence="2 3">
    <name type="scientific">Peronospora matthiolae</name>
    <dbReference type="NCBI Taxonomy" id="2874970"/>
    <lineage>
        <taxon>Eukaryota</taxon>
        <taxon>Sar</taxon>
        <taxon>Stramenopiles</taxon>
        <taxon>Oomycota</taxon>
        <taxon>Peronosporomycetes</taxon>
        <taxon>Peronosporales</taxon>
        <taxon>Peronosporaceae</taxon>
        <taxon>Peronospora</taxon>
    </lineage>
</organism>
<feature type="compositionally biased region" description="Basic and acidic residues" evidence="1">
    <location>
        <begin position="1"/>
        <end position="22"/>
    </location>
</feature>
<feature type="region of interest" description="Disordered" evidence="1">
    <location>
        <begin position="1"/>
        <end position="50"/>
    </location>
</feature>
<name>A0AAV1VMB7_9STRA</name>
<evidence type="ECO:0000313" key="3">
    <source>
        <dbReference type="Proteomes" id="UP001162060"/>
    </source>
</evidence>
<feature type="compositionally biased region" description="Basic and acidic residues" evidence="1">
    <location>
        <begin position="34"/>
        <end position="50"/>
    </location>
</feature>
<accession>A0AAV1VMB7</accession>
<dbReference type="EMBL" id="CAKLBY020000378">
    <property type="protein sequence ID" value="CAK7947461.1"/>
    <property type="molecule type" value="Genomic_DNA"/>
</dbReference>
<protein>
    <submittedName>
        <fullName evidence="2">Uncharacterized protein</fullName>
    </submittedName>
</protein>
<dbReference type="Proteomes" id="UP001162060">
    <property type="component" value="Unassembled WGS sequence"/>
</dbReference>
<proteinExistence type="predicted"/>
<sequence length="50" mass="5673">MTDVTERQIVKEDRPDSDEQRSLEAPAVANTAVKAEEGYRSQEHSDDVIR</sequence>
<evidence type="ECO:0000256" key="1">
    <source>
        <dbReference type="SAM" id="MobiDB-lite"/>
    </source>
</evidence>
<gene>
    <name evidence="2" type="ORF">PM001_LOCUS32611</name>
</gene>
<comment type="caution">
    <text evidence="2">The sequence shown here is derived from an EMBL/GenBank/DDBJ whole genome shotgun (WGS) entry which is preliminary data.</text>
</comment>